<reference evidence="2 3" key="1">
    <citation type="submission" date="2017-02" db="EMBL/GenBank/DDBJ databases">
        <authorList>
            <person name="Peterson S.W."/>
        </authorList>
    </citation>
    <scope>NUCLEOTIDE SEQUENCE [LARGE SCALE GENOMIC DNA]</scope>
    <source>
        <strain evidence="2 3">CECT 9189</strain>
    </source>
</reference>
<protein>
    <submittedName>
        <fullName evidence="2">GTP-binding protein EngB</fullName>
    </submittedName>
</protein>
<dbReference type="GO" id="GO:0005525">
    <property type="term" value="F:GTP binding"/>
    <property type="evidence" value="ECO:0007669"/>
    <property type="project" value="InterPro"/>
</dbReference>
<evidence type="ECO:0000259" key="1">
    <source>
        <dbReference type="Pfam" id="PF01926"/>
    </source>
</evidence>
<dbReference type="Gene3D" id="3.40.50.300">
    <property type="entry name" value="P-loop containing nucleotide triphosphate hydrolases"/>
    <property type="match status" value="1"/>
</dbReference>
<gene>
    <name evidence="2" type="primary">engB_2</name>
    <name evidence="2" type="ORF">CZ814_03245</name>
</gene>
<dbReference type="Proteomes" id="UP000191116">
    <property type="component" value="Unassembled WGS sequence"/>
</dbReference>
<evidence type="ECO:0000313" key="3">
    <source>
        <dbReference type="Proteomes" id="UP000191116"/>
    </source>
</evidence>
<dbReference type="Pfam" id="PF01926">
    <property type="entry name" value="MMR_HSR1"/>
    <property type="match status" value="1"/>
</dbReference>
<dbReference type="SUPFAM" id="SSF52540">
    <property type="entry name" value="P-loop containing nucleoside triphosphate hydrolases"/>
    <property type="match status" value="1"/>
</dbReference>
<accession>A0A1T4UGQ5</accession>
<dbReference type="AlphaFoldDB" id="A0A1T4UGQ5"/>
<name>A0A1T4UGQ5_9GAMM</name>
<dbReference type="InterPro" id="IPR027417">
    <property type="entry name" value="P-loop_NTPase"/>
</dbReference>
<proteinExistence type="predicted"/>
<feature type="domain" description="G" evidence="1">
    <location>
        <begin position="25"/>
        <end position="149"/>
    </location>
</feature>
<evidence type="ECO:0000313" key="2">
    <source>
        <dbReference type="EMBL" id="SKA51972.1"/>
    </source>
</evidence>
<dbReference type="EMBL" id="FUWP01000023">
    <property type="protein sequence ID" value="SKA51972.1"/>
    <property type="molecule type" value="Genomic_DNA"/>
</dbReference>
<organism evidence="2 3">
    <name type="scientific">Photobacterium toruni</name>
    <dbReference type="NCBI Taxonomy" id="1935446"/>
    <lineage>
        <taxon>Bacteria</taxon>
        <taxon>Pseudomonadati</taxon>
        <taxon>Pseudomonadota</taxon>
        <taxon>Gammaproteobacteria</taxon>
        <taxon>Vibrionales</taxon>
        <taxon>Vibrionaceae</taxon>
        <taxon>Photobacterium</taxon>
    </lineage>
</organism>
<dbReference type="InterPro" id="IPR006073">
    <property type="entry name" value="GTP-bd"/>
</dbReference>
<dbReference type="OrthoDB" id="9255830at2"/>
<dbReference type="CDD" id="cd00882">
    <property type="entry name" value="Ras_like_GTPase"/>
    <property type="match status" value="1"/>
</dbReference>
<sequence length="229" mass="25567">MQVDYRLQDIEHTIKDRGLLYPIDVLVVGATGTGKSSTINALMNSNVAKVGEGVEPETQMISSHSLHKYLRFHDSAGLGDGLEADKRHSKAIIEKLCQPCTVNEQQYGFIDLVLVILDGGSRDLGTAMQLLEHVVMKNISADRVVVAINQADVAMKGRHWQHQLKQPDLQLAQFLDQKAHSVQQRLRDSAGKTVALPICYSAYHGYHLELLMDALVNQFPHQRRALPRK</sequence>